<organism evidence="1 2">
    <name type="scientific">Megaselia scalaris</name>
    <name type="common">Humpbacked fly</name>
    <name type="synonym">Phora scalaris</name>
    <dbReference type="NCBI Taxonomy" id="36166"/>
    <lineage>
        <taxon>Eukaryota</taxon>
        <taxon>Metazoa</taxon>
        <taxon>Ecdysozoa</taxon>
        <taxon>Arthropoda</taxon>
        <taxon>Hexapoda</taxon>
        <taxon>Insecta</taxon>
        <taxon>Pterygota</taxon>
        <taxon>Neoptera</taxon>
        <taxon>Endopterygota</taxon>
        <taxon>Diptera</taxon>
        <taxon>Brachycera</taxon>
        <taxon>Muscomorpha</taxon>
        <taxon>Platypezoidea</taxon>
        <taxon>Phoridae</taxon>
        <taxon>Megaseliini</taxon>
        <taxon>Megaselia</taxon>
    </lineage>
</organism>
<keyword evidence="2" id="KW-1185">Reference proteome</keyword>
<accession>T1GR96</accession>
<dbReference type="HOGENOM" id="CLU_2212944_0_0_1"/>
<reference evidence="1" key="2">
    <citation type="submission" date="2015-06" db="UniProtKB">
        <authorList>
            <consortium name="EnsemblMetazoa"/>
        </authorList>
    </citation>
    <scope>IDENTIFICATION</scope>
</reference>
<dbReference type="AlphaFoldDB" id="T1GR96"/>
<proteinExistence type="predicted"/>
<dbReference type="EnsemblMetazoa" id="MESCA006174-RA">
    <property type="protein sequence ID" value="MESCA006174-PA"/>
    <property type="gene ID" value="MESCA006174"/>
</dbReference>
<protein>
    <submittedName>
        <fullName evidence="1">Uncharacterized protein</fullName>
    </submittedName>
</protein>
<evidence type="ECO:0000313" key="1">
    <source>
        <dbReference type="EnsemblMetazoa" id="MESCA006174-PA"/>
    </source>
</evidence>
<sequence length="107" mass="12533">MFNNILYNKYFFFLTDSPQSAYQLSHSDQRILDIESDRRSFNMPTSEQLQLEGILDQDITEIDQQQQNVLLNIKSENESSPGSNSSVRSPMNNMYYIMNNETDLKPR</sequence>
<reference evidence="2" key="1">
    <citation type="submission" date="2013-02" db="EMBL/GenBank/DDBJ databases">
        <authorList>
            <person name="Hughes D."/>
        </authorList>
    </citation>
    <scope>NUCLEOTIDE SEQUENCE</scope>
    <source>
        <strain>Durham</strain>
        <strain evidence="2">NC isolate 2 -- Noor lab</strain>
    </source>
</reference>
<name>T1GR96_MEGSC</name>
<dbReference type="Proteomes" id="UP000015102">
    <property type="component" value="Unassembled WGS sequence"/>
</dbReference>
<evidence type="ECO:0000313" key="2">
    <source>
        <dbReference type="Proteomes" id="UP000015102"/>
    </source>
</evidence>
<dbReference type="EMBL" id="CAQQ02145907">
    <property type="status" value="NOT_ANNOTATED_CDS"/>
    <property type="molecule type" value="Genomic_DNA"/>
</dbReference>